<evidence type="ECO:0000313" key="7">
    <source>
        <dbReference type="EMBL" id="NYG32115.1"/>
    </source>
</evidence>
<name>A0A7Y9UIV3_9BURK</name>
<evidence type="ECO:0000256" key="4">
    <source>
        <dbReference type="PROSITE-ProRule" id="PRU00433"/>
    </source>
</evidence>
<dbReference type="PANTHER" id="PTHR35008:SF4">
    <property type="entry name" value="BLL4482 PROTEIN"/>
    <property type="match status" value="1"/>
</dbReference>
<dbReference type="SUPFAM" id="SSF46626">
    <property type="entry name" value="Cytochrome c"/>
    <property type="match status" value="1"/>
</dbReference>
<gene>
    <name evidence="7" type="ORF">BDD16_001101</name>
</gene>
<keyword evidence="8" id="KW-1185">Reference proteome</keyword>
<evidence type="ECO:0000259" key="6">
    <source>
        <dbReference type="PROSITE" id="PS51007"/>
    </source>
</evidence>
<keyword evidence="3 4" id="KW-0408">Iron</keyword>
<feature type="signal peptide" evidence="5">
    <location>
        <begin position="1"/>
        <end position="30"/>
    </location>
</feature>
<dbReference type="Pfam" id="PF13442">
    <property type="entry name" value="Cytochrome_CBB3"/>
    <property type="match status" value="1"/>
</dbReference>
<evidence type="ECO:0000313" key="8">
    <source>
        <dbReference type="Proteomes" id="UP000518288"/>
    </source>
</evidence>
<accession>A0A7Y9UIV3</accession>
<evidence type="ECO:0000256" key="3">
    <source>
        <dbReference type="ARBA" id="ARBA00023004"/>
    </source>
</evidence>
<organism evidence="7 8">
    <name type="scientific">Sphaerotilus montanus</name>
    <dbReference type="NCBI Taxonomy" id="522889"/>
    <lineage>
        <taxon>Bacteria</taxon>
        <taxon>Pseudomonadati</taxon>
        <taxon>Pseudomonadota</taxon>
        <taxon>Betaproteobacteria</taxon>
        <taxon>Burkholderiales</taxon>
        <taxon>Sphaerotilaceae</taxon>
        <taxon>Sphaerotilus</taxon>
    </lineage>
</organism>
<dbReference type="EMBL" id="JACCFH010000001">
    <property type="protein sequence ID" value="NYG32115.1"/>
    <property type="molecule type" value="Genomic_DNA"/>
</dbReference>
<dbReference type="PROSITE" id="PS51007">
    <property type="entry name" value="CYTC"/>
    <property type="match status" value="1"/>
</dbReference>
<keyword evidence="2 4" id="KW-0479">Metal-binding</keyword>
<reference evidence="7 8" key="1">
    <citation type="submission" date="2020-07" db="EMBL/GenBank/DDBJ databases">
        <title>Genomic Encyclopedia of Archaeal and Bacterial Type Strains, Phase II (KMG-II): from individual species to whole genera.</title>
        <authorList>
            <person name="Goeker M."/>
        </authorList>
    </citation>
    <scope>NUCLEOTIDE SEQUENCE [LARGE SCALE GENOMIC DNA]</scope>
    <source>
        <strain evidence="7 8">DSM 21226</strain>
    </source>
</reference>
<keyword evidence="5" id="KW-0732">Signal</keyword>
<keyword evidence="1 4" id="KW-0349">Heme</keyword>
<evidence type="ECO:0000256" key="5">
    <source>
        <dbReference type="SAM" id="SignalP"/>
    </source>
</evidence>
<dbReference type="GO" id="GO:0009055">
    <property type="term" value="F:electron transfer activity"/>
    <property type="evidence" value="ECO:0007669"/>
    <property type="project" value="InterPro"/>
</dbReference>
<evidence type="ECO:0000256" key="1">
    <source>
        <dbReference type="ARBA" id="ARBA00022617"/>
    </source>
</evidence>
<proteinExistence type="predicted"/>
<dbReference type="GO" id="GO:0020037">
    <property type="term" value="F:heme binding"/>
    <property type="evidence" value="ECO:0007669"/>
    <property type="project" value="InterPro"/>
</dbReference>
<dbReference type="Proteomes" id="UP000518288">
    <property type="component" value="Unassembled WGS sequence"/>
</dbReference>
<protein>
    <submittedName>
        <fullName evidence="7">Mono/diheme cytochrome c family protein</fullName>
    </submittedName>
</protein>
<comment type="caution">
    <text evidence="7">The sequence shown here is derived from an EMBL/GenBank/DDBJ whole genome shotgun (WGS) entry which is preliminary data.</text>
</comment>
<feature type="chain" id="PRO_5031342085" evidence="5">
    <location>
        <begin position="31"/>
        <end position="159"/>
    </location>
</feature>
<dbReference type="Gene3D" id="1.10.760.10">
    <property type="entry name" value="Cytochrome c-like domain"/>
    <property type="match status" value="1"/>
</dbReference>
<sequence>MKRTMGCMTTHRLGWSLLLMGALGSTGALAEPARDGAALFAQHCAACHQADGSGTVGLAPALKGAHWAALGGQRDYLPTVLLKGLSGRIQVGGQVFVGSMPAFAAPLDDEALALVATHLATLQGVPDRVAYTAAEVASLRQGPGDPARTRLRRQQILGE</sequence>
<dbReference type="AlphaFoldDB" id="A0A7Y9UIV3"/>
<feature type="domain" description="Cytochrome c" evidence="6">
    <location>
        <begin position="31"/>
        <end position="123"/>
    </location>
</feature>
<dbReference type="GO" id="GO:0046872">
    <property type="term" value="F:metal ion binding"/>
    <property type="evidence" value="ECO:0007669"/>
    <property type="project" value="UniProtKB-KW"/>
</dbReference>
<dbReference type="RefSeq" id="WP_180552392.1">
    <property type="nucleotide sequence ID" value="NZ_JACCFH010000001.1"/>
</dbReference>
<evidence type="ECO:0000256" key="2">
    <source>
        <dbReference type="ARBA" id="ARBA00022723"/>
    </source>
</evidence>
<dbReference type="InterPro" id="IPR009056">
    <property type="entry name" value="Cyt_c-like_dom"/>
</dbReference>
<dbReference type="InterPro" id="IPR051459">
    <property type="entry name" value="Cytochrome_c-type_DH"/>
</dbReference>
<dbReference type="InterPro" id="IPR036909">
    <property type="entry name" value="Cyt_c-like_dom_sf"/>
</dbReference>
<dbReference type="PANTHER" id="PTHR35008">
    <property type="entry name" value="BLL4482 PROTEIN-RELATED"/>
    <property type="match status" value="1"/>
</dbReference>